<dbReference type="EMBL" id="CBYB010000042">
    <property type="protein sequence ID" value="CDM60412.1"/>
    <property type="molecule type" value="Genomic_DNA"/>
</dbReference>
<dbReference type="AlphaFoldDB" id="W6RGT0"/>
<evidence type="ECO:0008006" key="3">
    <source>
        <dbReference type="Google" id="ProtNLM"/>
    </source>
</evidence>
<comment type="caution">
    <text evidence="1">The sequence shown here is derived from an EMBL/GenBank/DDBJ whole genome shotgun (WGS) entry which is preliminary data.</text>
</comment>
<name>W6RGT0_9HYPH</name>
<dbReference type="PANTHER" id="PTHR35841:SF1">
    <property type="entry name" value="PHOSPHONATES-BINDING PERIPLASMIC PROTEIN"/>
    <property type="match status" value="1"/>
</dbReference>
<evidence type="ECO:0000313" key="2">
    <source>
        <dbReference type="Proteomes" id="UP000019443"/>
    </source>
</evidence>
<geneLocation type="plasmid" evidence="1">
    <name>pLPU83b</name>
</geneLocation>
<protein>
    <recommendedName>
        <fullName evidence="3">Phosphate ABC transporter substrate-binding protein</fullName>
    </recommendedName>
</protein>
<gene>
    <name evidence="1" type="ORF">LPU83_pLPU83b_0427</name>
</gene>
<organism evidence="1 2">
    <name type="scientific">Rhizobium favelukesii</name>
    <dbReference type="NCBI Taxonomy" id="348824"/>
    <lineage>
        <taxon>Bacteria</taxon>
        <taxon>Pseudomonadati</taxon>
        <taxon>Pseudomonadota</taxon>
        <taxon>Alphaproteobacteria</taxon>
        <taxon>Hyphomicrobiales</taxon>
        <taxon>Rhizobiaceae</taxon>
        <taxon>Rhizobium/Agrobacterium group</taxon>
        <taxon>Rhizobium</taxon>
    </lineage>
</organism>
<proteinExistence type="predicted"/>
<keyword evidence="1" id="KW-0614">Plasmid</keyword>
<dbReference type="Proteomes" id="UP000019443">
    <property type="component" value="Unassembled WGS sequence"/>
</dbReference>
<sequence length="292" mass="32245">MSLVSVAMYVTSEPLADATAELWSFLRHYLSNADLRSLPEKLDWTVPYDEAWLRPDLLLSQACDYPFAKSLRGRVRLVATPVYDHPGCDGPLMRSFIVVRKDSPVCSLEDLRGTTAAINSPDSNSGSNFFRAAVAPLAGSGRFFGRIVETGSHRGSIAAVVEGRRRVPPSIASPVLIFGASIPAIAKRFASSPKRPTARVCHSSPQAMHRTRESCSCEMGLAPRSRSHRWPLIFRCFPKPTMRRSYHWQATPCHEGELEFSEFLSVPRDDGGTNRQFPIAAMMPISTVNLGP</sequence>
<reference evidence="1" key="1">
    <citation type="submission" date="2013-11" db="EMBL/GenBank/DDBJ databases">
        <title>Draft genome sequence of the broad-host-range Rhizobium sp. LPU83 strain, a member of the low-genetic diversity Oregon-like Rhizobium sp. group.</title>
        <authorList>
            <person name="Wibberg D."/>
            <person name="Puehler A."/>
            <person name="Schlueter A."/>
        </authorList>
    </citation>
    <scope>NUCLEOTIDE SEQUENCE [LARGE SCALE GENOMIC DNA]</scope>
    <source>
        <strain evidence="1">LPU83</strain>
        <plasmid evidence="1">pLPU83b</plasmid>
    </source>
</reference>
<evidence type="ECO:0000313" key="1">
    <source>
        <dbReference type="EMBL" id="CDM60412.1"/>
    </source>
</evidence>
<dbReference type="SUPFAM" id="SSF53850">
    <property type="entry name" value="Periplasmic binding protein-like II"/>
    <property type="match status" value="1"/>
</dbReference>
<dbReference type="PANTHER" id="PTHR35841">
    <property type="entry name" value="PHOSPHONATES-BINDING PERIPLASMIC PROTEIN"/>
    <property type="match status" value="1"/>
</dbReference>
<keyword evidence="2" id="KW-1185">Reference proteome</keyword>
<accession>W6RGT0</accession>
<dbReference type="Gene3D" id="3.40.190.10">
    <property type="entry name" value="Periplasmic binding protein-like II"/>
    <property type="match status" value="1"/>
</dbReference>
<dbReference type="Pfam" id="PF12974">
    <property type="entry name" value="Phosphonate-bd"/>
    <property type="match status" value="1"/>
</dbReference>